<keyword evidence="3" id="KW-1185">Reference proteome</keyword>
<evidence type="ECO:0008006" key="4">
    <source>
        <dbReference type="Google" id="ProtNLM"/>
    </source>
</evidence>
<dbReference type="RefSeq" id="WP_016442840.1">
    <property type="nucleotide sequence ID" value="NZ_KE150263.1"/>
</dbReference>
<dbReference type="OrthoDB" id="3267302at2"/>
<comment type="caution">
    <text evidence="2">The sequence shown here is derived from an EMBL/GenBank/DDBJ whole genome shotgun (WGS) entry which is preliminary data.</text>
</comment>
<feature type="chain" id="PRO_5038900934" description="DUF732 domain-containing protein" evidence="1">
    <location>
        <begin position="20"/>
        <end position="123"/>
    </location>
</feature>
<dbReference type="PATRIC" id="fig|883067.3.peg.1198"/>
<organism evidence="2 3">
    <name type="scientific">Actinotignum schaalii FB123-CNA-2</name>
    <dbReference type="NCBI Taxonomy" id="883067"/>
    <lineage>
        <taxon>Bacteria</taxon>
        <taxon>Bacillati</taxon>
        <taxon>Actinomycetota</taxon>
        <taxon>Actinomycetes</taxon>
        <taxon>Actinomycetales</taxon>
        <taxon>Actinomycetaceae</taxon>
        <taxon>Actinotignum</taxon>
    </lineage>
</organism>
<reference evidence="2 3" key="1">
    <citation type="submission" date="2013-05" db="EMBL/GenBank/DDBJ databases">
        <title>The Genome Sequence of Actinobaculum schaalii FB123-CNA2.</title>
        <authorList>
            <consortium name="The Broad Institute Genomics Platform"/>
            <person name="Earl A."/>
            <person name="Ward D."/>
            <person name="Feldgarden M."/>
            <person name="Gevers D."/>
            <person name="Saerens B."/>
            <person name="Vaneechoutte M."/>
            <person name="Walker B."/>
            <person name="Young S."/>
            <person name="Zeng Q."/>
            <person name="Gargeya S."/>
            <person name="Fitzgerald M."/>
            <person name="Haas B."/>
            <person name="Abouelleil A."/>
            <person name="Allen A.W."/>
            <person name="Alvarado L."/>
            <person name="Arachchi H.M."/>
            <person name="Berlin A.M."/>
            <person name="Chapman S.B."/>
            <person name="Gainer-Dewar J."/>
            <person name="Goldberg J."/>
            <person name="Griggs A."/>
            <person name="Gujja S."/>
            <person name="Hansen M."/>
            <person name="Howarth C."/>
            <person name="Imamovic A."/>
            <person name="Ireland A."/>
            <person name="Larimer J."/>
            <person name="McCowan C."/>
            <person name="Murphy C."/>
            <person name="Pearson M."/>
            <person name="Poon T.W."/>
            <person name="Priest M."/>
            <person name="Roberts A."/>
            <person name="Saif S."/>
            <person name="Shea T."/>
            <person name="Sisk P."/>
            <person name="Sykes S."/>
            <person name="Wortman J."/>
            <person name="Nusbaum C."/>
            <person name="Birren B."/>
        </authorList>
    </citation>
    <scope>NUCLEOTIDE SEQUENCE [LARGE SCALE GENOMIC DNA]</scope>
    <source>
        <strain evidence="2 3">FB123-CNA-2</strain>
    </source>
</reference>
<evidence type="ECO:0000313" key="3">
    <source>
        <dbReference type="Proteomes" id="UP000014393"/>
    </source>
</evidence>
<name>S2VIM0_9ACTO</name>
<dbReference type="PROSITE" id="PS51257">
    <property type="entry name" value="PROKAR_LIPOPROTEIN"/>
    <property type="match status" value="1"/>
</dbReference>
<keyword evidence="1" id="KW-0732">Signal</keyword>
<protein>
    <recommendedName>
        <fullName evidence="4">DUF732 domain-containing protein</fullName>
    </recommendedName>
</protein>
<feature type="signal peptide" evidence="1">
    <location>
        <begin position="1"/>
        <end position="19"/>
    </location>
</feature>
<accession>S2VIM0</accession>
<dbReference type="Proteomes" id="UP000014393">
    <property type="component" value="Unassembled WGS sequence"/>
</dbReference>
<evidence type="ECO:0000256" key="1">
    <source>
        <dbReference type="SAM" id="SignalP"/>
    </source>
</evidence>
<sequence length="123" mass="12528">MRKLIAGLAAICTAFTLTACSNGSGKDAAPSRDEIVAGLNEGFATAIKETGRSAPAGLQEAMLSSFVGCIADGAIEQGVSAESLKIIATGDADKFNDLPEKDDALLQKITEGCVTKLIGQPQG</sequence>
<dbReference type="AlphaFoldDB" id="S2VIM0"/>
<evidence type="ECO:0000313" key="2">
    <source>
        <dbReference type="EMBL" id="EPD26601.1"/>
    </source>
</evidence>
<dbReference type="HOGENOM" id="CLU_2010384_0_0_11"/>
<gene>
    <name evidence="2" type="ORF">HMPREF9237_01226</name>
</gene>
<proteinExistence type="predicted"/>
<dbReference type="EMBL" id="AGWM01000011">
    <property type="protein sequence ID" value="EPD26601.1"/>
    <property type="molecule type" value="Genomic_DNA"/>
</dbReference>